<organism evidence="3 4">
    <name type="scientific">Astrephomene gubernaculifera</name>
    <dbReference type="NCBI Taxonomy" id="47775"/>
    <lineage>
        <taxon>Eukaryota</taxon>
        <taxon>Viridiplantae</taxon>
        <taxon>Chlorophyta</taxon>
        <taxon>core chlorophytes</taxon>
        <taxon>Chlorophyceae</taxon>
        <taxon>CS clade</taxon>
        <taxon>Chlamydomonadales</taxon>
        <taxon>Astrephomenaceae</taxon>
        <taxon>Astrephomene</taxon>
    </lineage>
</organism>
<dbReference type="EMBL" id="BMAR01000067">
    <property type="protein sequence ID" value="GFR52604.1"/>
    <property type="molecule type" value="Genomic_DNA"/>
</dbReference>
<protein>
    <recommendedName>
        <fullName evidence="2">NIPSNAP domain-containing protein</fullName>
    </recommendedName>
</protein>
<feature type="domain" description="NIPSNAP" evidence="2">
    <location>
        <begin position="159"/>
        <end position="261"/>
    </location>
</feature>
<keyword evidence="4" id="KW-1185">Reference proteome</keyword>
<dbReference type="InterPro" id="IPR012577">
    <property type="entry name" value="NIPSNAP"/>
</dbReference>
<dbReference type="Pfam" id="PF07978">
    <property type="entry name" value="NIPSNAP"/>
    <property type="match status" value="2"/>
</dbReference>
<feature type="non-terminal residue" evidence="3">
    <location>
        <position position="1"/>
    </location>
</feature>
<proteinExistence type="inferred from homology"/>
<dbReference type="PANTHER" id="PTHR21017">
    <property type="entry name" value="NIPSNAP-RELATED"/>
    <property type="match status" value="1"/>
</dbReference>
<dbReference type="Proteomes" id="UP001054857">
    <property type="component" value="Unassembled WGS sequence"/>
</dbReference>
<dbReference type="GO" id="GO:0005739">
    <property type="term" value="C:mitochondrion"/>
    <property type="evidence" value="ECO:0007669"/>
    <property type="project" value="TreeGrafter"/>
</dbReference>
<dbReference type="SUPFAM" id="SSF54909">
    <property type="entry name" value="Dimeric alpha+beta barrel"/>
    <property type="match status" value="2"/>
</dbReference>
<evidence type="ECO:0000313" key="4">
    <source>
        <dbReference type="Proteomes" id="UP001054857"/>
    </source>
</evidence>
<dbReference type="InterPro" id="IPR011008">
    <property type="entry name" value="Dimeric_a/b-barrel"/>
</dbReference>
<dbReference type="InterPro" id="IPR051557">
    <property type="entry name" value="NipSnap_domain"/>
</dbReference>
<dbReference type="Gene3D" id="3.30.70.100">
    <property type="match status" value="2"/>
</dbReference>
<comment type="caution">
    <text evidence="3">The sequence shown here is derived from an EMBL/GenBank/DDBJ whole genome shotgun (WGS) entry which is preliminary data.</text>
</comment>
<comment type="similarity">
    <text evidence="1">Belongs to the NipSnap family.</text>
</comment>
<accession>A0AAD3E2U9</accession>
<feature type="domain" description="NIPSNAP" evidence="2">
    <location>
        <begin position="37"/>
        <end position="128"/>
    </location>
</feature>
<dbReference type="PANTHER" id="PTHR21017:SF17">
    <property type="entry name" value="PROTEIN NIPSNAP"/>
    <property type="match status" value="1"/>
</dbReference>
<evidence type="ECO:0000259" key="2">
    <source>
        <dbReference type="Pfam" id="PF07978"/>
    </source>
</evidence>
<evidence type="ECO:0000256" key="1">
    <source>
        <dbReference type="ARBA" id="ARBA00005291"/>
    </source>
</evidence>
<dbReference type="AlphaFoldDB" id="A0AAD3E2U9"/>
<gene>
    <name evidence="3" type="ORF">Agub_g15202</name>
</gene>
<reference evidence="3 4" key="1">
    <citation type="journal article" date="2021" name="Sci. Rep.">
        <title>Genome sequencing of the multicellular alga Astrephomene provides insights into convergent evolution of germ-soma differentiation.</title>
        <authorList>
            <person name="Yamashita S."/>
            <person name="Yamamoto K."/>
            <person name="Matsuzaki R."/>
            <person name="Suzuki S."/>
            <person name="Yamaguchi H."/>
            <person name="Hirooka S."/>
            <person name="Minakuchi Y."/>
            <person name="Miyagishima S."/>
            <person name="Kawachi M."/>
            <person name="Toyoda A."/>
            <person name="Nozaki H."/>
        </authorList>
    </citation>
    <scope>NUCLEOTIDE SEQUENCE [LARGE SCALE GENOMIC DNA]</scope>
    <source>
        <strain evidence="3 4">NIES-4017</strain>
    </source>
</reference>
<sequence length="263" mass="29481">RLESINMFVRIIRRSAPALVGRGFATTSEAAAHGLIEIREYTVKPEGFAQFMKVASEYVGVRKELLPLLGMFTCDMGSCLHRMTHMYSYDSLEQRDAARSAAVRDPRWKTFLELSRPHMQYQENKILSEARPIYQALQLQPTALFRSPPKPAAPAKVVYELRTYQLKPGYGSVPALVEAFSKGLPAKVAADPEGQLVFFGHTEVGMLNNVVELWRYPSAQACIQARQAAREVPQWREAIAAIAPGVQHFSSAFLNPTPFSPWQ</sequence>
<dbReference type="GO" id="GO:0000423">
    <property type="term" value="P:mitophagy"/>
    <property type="evidence" value="ECO:0007669"/>
    <property type="project" value="UniProtKB-ARBA"/>
</dbReference>
<evidence type="ECO:0000313" key="3">
    <source>
        <dbReference type="EMBL" id="GFR52604.1"/>
    </source>
</evidence>
<name>A0AAD3E2U9_9CHLO</name>